<organism evidence="3 4">
    <name type="scientific">Actinophytocola glycyrrhizae</name>
    <dbReference type="NCBI Taxonomy" id="2044873"/>
    <lineage>
        <taxon>Bacteria</taxon>
        <taxon>Bacillati</taxon>
        <taxon>Actinomycetota</taxon>
        <taxon>Actinomycetes</taxon>
        <taxon>Pseudonocardiales</taxon>
        <taxon>Pseudonocardiaceae</taxon>
    </lineage>
</organism>
<dbReference type="SUPFAM" id="SSF52540">
    <property type="entry name" value="P-loop containing nucleoside triphosphate hydrolases"/>
    <property type="match status" value="1"/>
</dbReference>
<dbReference type="Gene3D" id="3.30.70.1230">
    <property type="entry name" value="Nucleotide cyclase"/>
    <property type="match status" value="1"/>
</dbReference>
<dbReference type="Gene3D" id="1.25.40.10">
    <property type="entry name" value="Tetratricopeptide repeat domain"/>
    <property type="match status" value="2"/>
</dbReference>
<name>A0ABV9S696_9PSEU</name>
<dbReference type="InterPro" id="IPR029787">
    <property type="entry name" value="Nucleotide_cyclase"/>
</dbReference>
<dbReference type="InterPro" id="IPR011717">
    <property type="entry name" value="TPR-4"/>
</dbReference>
<dbReference type="RefSeq" id="WP_378059214.1">
    <property type="nucleotide sequence ID" value="NZ_JBHSIS010000017.1"/>
</dbReference>
<dbReference type="EMBL" id="JBHSIS010000017">
    <property type="protein sequence ID" value="MFC4857228.1"/>
    <property type="molecule type" value="Genomic_DNA"/>
</dbReference>
<dbReference type="SMART" id="SM00028">
    <property type="entry name" value="TPR"/>
    <property type="match status" value="5"/>
</dbReference>
<keyword evidence="4" id="KW-1185">Reference proteome</keyword>
<dbReference type="Pfam" id="PF13424">
    <property type="entry name" value="TPR_12"/>
    <property type="match status" value="2"/>
</dbReference>
<gene>
    <name evidence="3" type="ORF">ACFPCV_27345</name>
</gene>
<dbReference type="Pfam" id="PF07721">
    <property type="entry name" value="TPR_4"/>
    <property type="match status" value="1"/>
</dbReference>
<evidence type="ECO:0000313" key="4">
    <source>
        <dbReference type="Proteomes" id="UP001595859"/>
    </source>
</evidence>
<evidence type="ECO:0000259" key="2">
    <source>
        <dbReference type="SMART" id="SM00382"/>
    </source>
</evidence>
<dbReference type="SMART" id="SM00382">
    <property type="entry name" value="AAA"/>
    <property type="match status" value="1"/>
</dbReference>
<dbReference type="PROSITE" id="PS50005">
    <property type="entry name" value="TPR"/>
    <property type="match status" value="1"/>
</dbReference>
<protein>
    <submittedName>
        <fullName evidence="3">ATP-binding protein</fullName>
    </submittedName>
</protein>
<accession>A0ABV9S696</accession>
<comment type="caution">
    <text evidence="3">The sequence shown here is derived from an EMBL/GenBank/DDBJ whole genome shotgun (WGS) entry which is preliminary data.</text>
</comment>
<dbReference type="InterPro" id="IPR003593">
    <property type="entry name" value="AAA+_ATPase"/>
</dbReference>
<keyword evidence="3" id="KW-0547">Nucleotide-binding</keyword>
<dbReference type="SUPFAM" id="SSF48452">
    <property type="entry name" value="TPR-like"/>
    <property type="match status" value="2"/>
</dbReference>
<dbReference type="InterPro" id="IPR019734">
    <property type="entry name" value="TPR_rpt"/>
</dbReference>
<keyword evidence="1" id="KW-0802">TPR repeat</keyword>
<dbReference type="PANTHER" id="PTHR47691:SF3">
    <property type="entry name" value="HTH-TYPE TRANSCRIPTIONAL REGULATOR RV0890C-RELATED"/>
    <property type="match status" value="1"/>
</dbReference>
<dbReference type="GO" id="GO:0005524">
    <property type="term" value="F:ATP binding"/>
    <property type="evidence" value="ECO:0007669"/>
    <property type="project" value="UniProtKB-KW"/>
</dbReference>
<dbReference type="PRINTS" id="PR00364">
    <property type="entry name" value="DISEASERSIST"/>
</dbReference>
<dbReference type="PANTHER" id="PTHR47691">
    <property type="entry name" value="REGULATOR-RELATED"/>
    <property type="match status" value="1"/>
</dbReference>
<dbReference type="Gene3D" id="3.40.50.300">
    <property type="entry name" value="P-loop containing nucleotide triphosphate hydrolases"/>
    <property type="match status" value="1"/>
</dbReference>
<evidence type="ECO:0000256" key="1">
    <source>
        <dbReference type="PROSITE-ProRule" id="PRU00339"/>
    </source>
</evidence>
<feature type="domain" description="AAA+ ATPase" evidence="2">
    <location>
        <begin position="234"/>
        <end position="451"/>
    </location>
</feature>
<dbReference type="Proteomes" id="UP001595859">
    <property type="component" value="Unassembled WGS sequence"/>
</dbReference>
<dbReference type="InterPro" id="IPR011990">
    <property type="entry name" value="TPR-like_helical_dom_sf"/>
</dbReference>
<dbReference type="InterPro" id="IPR027417">
    <property type="entry name" value="P-loop_NTPase"/>
</dbReference>
<proteinExistence type="predicted"/>
<sequence>MSQYPTHHSILAIDVEGFGDPHRDDGAQFAVRAVLYRLVAEAIETSGVRWDNCIHSDSGDGMIVLVPPEVSKVLLLDPLVGCLSAGLAEHNRTVPLAQRFRLRLALDAGEVRIDDNGLYGADLVRACRMLDATELRTALRHASGDLAVIVSDGVYDGIVRHGYRSIDPAQYHPISAQVKKTRLRAWIHLPGTSQPPVIEPAPVRPAEAPHQILPPANTFVDREDELGTLNDHEANGLLVLVGPPGVGKTALALRWAHGARERYPDGQLYADLGGSRNKVPVEQVFAAFLAALGVAARQIPVNAGEQAELYRKLTARLRLLVLLDNAGTAADIRRLLPARTGSVTLVTGQSWLGSLVADSARFVTLEPLSEPHGVTLLARTVGEARVAEERGHAQTLVKLCGGLPIALCVAGARLATRPKWTLERAVADLQDEQRRLARLSFDDELSVQAVFDMSYQALSGQAARLYRLMGLHPGPDFGLDVVAAVMQTHVLEAETLVDELLNANMLDEPRTGRCRFHDLIRLHARKKAEDEEPSQNRDAAVRRMLDWYLQSANGANASITPHRSGRYEGTVRVIPPTVSFPNHNSALDWLEQERLNLLAAARFANDTGLHDVAWHMADAMWGLFLYRTHYHDWLQFDLIAEQAARSCADQFMEAETQDRLGLLFHALGRNDEALERMNRAAELWQRLDDRLRMASSMERFGFVYLDQGEVDSAIDRFTRALDEYRRIDERRNVGLALISLGRALTAAGRPEEAAAFLTEATGELGTLPTPDPYNTARSFMFLGRAETSMGRRDSALTHLESALATMRSVNATLGEADALCALAELYEQSGMPGDARANYERAAVLLAELGNPAAAQILERARNLGVPPSSPAE</sequence>
<keyword evidence="3" id="KW-0067">ATP-binding</keyword>
<evidence type="ECO:0000313" key="3">
    <source>
        <dbReference type="EMBL" id="MFC4857228.1"/>
    </source>
</evidence>
<feature type="repeat" description="TPR" evidence="1">
    <location>
        <begin position="694"/>
        <end position="727"/>
    </location>
</feature>
<reference evidence="4" key="1">
    <citation type="journal article" date="2019" name="Int. J. Syst. Evol. Microbiol.">
        <title>The Global Catalogue of Microorganisms (GCM) 10K type strain sequencing project: providing services to taxonomists for standard genome sequencing and annotation.</title>
        <authorList>
            <consortium name="The Broad Institute Genomics Platform"/>
            <consortium name="The Broad Institute Genome Sequencing Center for Infectious Disease"/>
            <person name="Wu L."/>
            <person name="Ma J."/>
        </authorList>
    </citation>
    <scope>NUCLEOTIDE SEQUENCE [LARGE SCALE GENOMIC DNA]</scope>
    <source>
        <strain evidence="4">ZS-22-S1</strain>
    </source>
</reference>